<dbReference type="Proteomes" id="UP000467840">
    <property type="component" value="Chromosome 5"/>
</dbReference>
<protein>
    <submittedName>
        <fullName evidence="1">Uncharacterized protein</fullName>
    </submittedName>
</protein>
<dbReference type="AlphaFoldDB" id="A0A6A6NGG0"/>
<dbReference type="EMBL" id="JAAGAX010000001">
    <property type="protein sequence ID" value="KAF2324221.1"/>
    <property type="molecule type" value="Genomic_DNA"/>
</dbReference>
<comment type="caution">
    <text evidence="1">The sequence shown here is derived from an EMBL/GenBank/DDBJ whole genome shotgun (WGS) entry which is preliminary data.</text>
</comment>
<evidence type="ECO:0000313" key="1">
    <source>
        <dbReference type="EMBL" id="KAF2324221.1"/>
    </source>
</evidence>
<organism evidence="1 2">
    <name type="scientific">Hevea brasiliensis</name>
    <name type="common">Para rubber tree</name>
    <name type="synonym">Siphonia brasiliensis</name>
    <dbReference type="NCBI Taxonomy" id="3981"/>
    <lineage>
        <taxon>Eukaryota</taxon>
        <taxon>Viridiplantae</taxon>
        <taxon>Streptophyta</taxon>
        <taxon>Embryophyta</taxon>
        <taxon>Tracheophyta</taxon>
        <taxon>Spermatophyta</taxon>
        <taxon>Magnoliopsida</taxon>
        <taxon>eudicotyledons</taxon>
        <taxon>Gunneridae</taxon>
        <taxon>Pentapetalae</taxon>
        <taxon>rosids</taxon>
        <taxon>fabids</taxon>
        <taxon>Malpighiales</taxon>
        <taxon>Euphorbiaceae</taxon>
        <taxon>Crotonoideae</taxon>
        <taxon>Micrandreae</taxon>
        <taxon>Hevea</taxon>
    </lineage>
</organism>
<evidence type="ECO:0000313" key="2">
    <source>
        <dbReference type="Proteomes" id="UP000467840"/>
    </source>
</evidence>
<name>A0A6A6NGG0_HEVBR</name>
<accession>A0A6A6NGG0</accession>
<keyword evidence="2" id="KW-1185">Reference proteome</keyword>
<reference evidence="1 2" key="1">
    <citation type="journal article" date="2020" name="Mol. Plant">
        <title>The Chromosome-Based Rubber Tree Genome Provides New Insights into Spurge Genome Evolution and Rubber Biosynthesis.</title>
        <authorList>
            <person name="Liu J."/>
            <person name="Shi C."/>
            <person name="Shi C.C."/>
            <person name="Li W."/>
            <person name="Zhang Q.J."/>
            <person name="Zhang Y."/>
            <person name="Li K."/>
            <person name="Lu H.F."/>
            <person name="Shi C."/>
            <person name="Zhu S.T."/>
            <person name="Xiao Z.Y."/>
            <person name="Nan H."/>
            <person name="Yue Y."/>
            <person name="Zhu X.G."/>
            <person name="Wu Y."/>
            <person name="Hong X.N."/>
            <person name="Fan G.Y."/>
            <person name="Tong Y."/>
            <person name="Zhang D."/>
            <person name="Mao C.L."/>
            <person name="Liu Y.L."/>
            <person name="Hao S.J."/>
            <person name="Liu W.Q."/>
            <person name="Lv M.Q."/>
            <person name="Zhang H.B."/>
            <person name="Liu Y."/>
            <person name="Hu-Tang G.R."/>
            <person name="Wang J.P."/>
            <person name="Wang J.H."/>
            <person name="Sun Y.H."/>
            <person name="Ni S.B."/>
            <person name="Chen W.B."/>
            <person name="Zhang X.C."/>
            <person name="Jiao Y.N."/>
            <person name="Eichler E.E."/>
            <person name="Li G.H."/>
            <person name="Liu X."/>
            <person name="Gao L.Z."/>
        </authorList>
    </citation>
    <scope>NUCLEOTIDE SEQUENCE [LARGE SCALE GENOMIC DNA]</scope>
    <source>
        <strain evidence="2">cv. GT1</strain>
        <tissue evidence="1">Leaf</tissue>
    </source>
</reference>
<gene>
    <name evidence="1" type="ORF">GH714_010487</name>
</gene>
<proteinExistence type="predicted"/>
<sequence>MYRQRSSFIGLGWCGEFILANSDNQRQMRFDFARILVLTDSLEAINRFISIDIDKGIIKQRRKNRRISDLGLSPKLSGGAKFKKTCKKATKVMKPSDSDVSRMNRVHKKSLCLDKPSDLPLDPKKEARDTISIGKKLGLVFSEQDEVVA</sequence>